<keyword evidence="4" id="KW-0813">Transport</keyword>
<evidence type="ECO:0000256" key="7">
    <source>
        <dbReference type="ARBA" id="ARBA00022729"/>
    </source>
</evidence>
<name>V6KE79_STRRC</name>
<dbReference type="AlphaFoldDB" id="V6KE79"/>
<dbReference type="PANTHER" id="PTHR30024:SF47">
    <property type="entry name" value="TAURINE-BINDING PERIPLASMIC PROTEIN"/>
    <property type="match status" value="1"/>
</dbReference>
<evidence type="ECO:0000256" key="3">
    <source>
        <dbReference type="ARBA" id="ARBA00010742"/>
    </source>
</evidence>
<dbReference type="PATRIC" id="fig|1352936.5.peg.5241"/>
<reference evidence="9 10" key="1">
    <citation type="journal article" date="2014" name="Genome Announc.">
        <title>Draft Genome Sequence of Streptomyces roseochromogenes subsp. oscitans DS 12.976, Producer of the Aminocoumarin Antibiotic Clorobiocin.</title>
        <authorList>
            <person name="Ruckert C."/>
            <person name="Kalinowski J."/>
            <person name="Heide L."/>
            <person name="Apel A.K."/>
        </authorList>
    </citation>
    <scope>NUCLEOTIDE SEQUENCE [LARGE SCALE GENOMIC DNA]</scope>
    <source>
        <strain evidence="9 10">DS 12.976</strain>
    </source>
</reference>
<dbReference type="InterPro" id="IPR044527">
    <property type="entry name" value="NrtA/CpmA_ABC-bd_dom"/>
</dbReference>
<keyword evidence="7" id="KW-0732">Signal</keyword>
<keyword evidence="8" id="KW-0472">Membrane</keyword>
<comment type="caution">
    <text evidence="9">The sequence shown here is derived from an EMBL/GenBank/DDBJ whole genome shotgun (WGS) entry which is preliminary data.</text>
</comment>
<sequence>MTALLRISRFRRLMGVWLAGAALLGLAGCGYGSKAAPGTAADAMAGSGSGPGSSTRLSASNVKIGYFANLTHVTPLVGLHDGLFQKDLGGTKVEPQVFNAGPSEIEALNAGAVDIGWIGPSPAINGYVRSGGRSLRIISGSVSGGAELVVDPSKIKNVADLKGKKIATPQLGNTQDVALLNFLASKRFKENASSGAGDVSVIRSDNALTPQEFRSGQIDGAWVAEPTAAKLVAEGGKVLVDEASLWPRGRFVTTNVIVSQTFLKAHPDVVEAVLKASMDTNAWINAHPDRAKADANAALAVLTGKPLPARVLNLAWSHITVTDDPLTATLQQEAQHALTAGFLKQPDLTGIYDLSLLDKVLTAAGRSPVEEPEER</sequence>
<comment type="subcellular location">
    <subcellularLocation>
        <location evidence="2">Cell inner membrane</location>
    </subcellularLocation>
    <subcellularLocation>
        <location evidence="1">Periplasm</location>
    </subcellularLocation>
</comment>
<dbReference type="GO" id="GO:0042626">
    <property type="term" value="F:ATPase-coupled transmembrane transporter activity"/>
    <property type="evidence" value="ECO:0007669"/>
    <property type="project" value="InterPro"/>
</dbReference>
<dbReference type="PANTHER" id="PTHR30024">
    <property type="entry name" value="ALIPHATIC SULFONATES-BINDING PROTEIN-RELATED"/>
    <property type="match status" value="1"/>
</dbReference>
<evidence type="ECO:0000256" key="4">
    <source>
        <dbReference type="ARBA" id="ARBA00022448"/>
    </source>
</evidence>
<dbReference type="GO" id="GO:0042597">
    <property type="term" value="C:periplasmic space"/>
    <property type="evidence" value="ECO:0007669"/>
    <property type="project" value="UniProtKB-SubCell"/>
</dbReference>
<gene>
    <name evidence="9" type="ORF">M878_25150</name>
</gene>
<evidence type="ECO:0000256" key="1">
    <source>
        <dbReference type="ARBA" id="ARBA00004418"/>
    </source>
</evidence>
<dbReference type="RefSeq" id="WP_023549593.1">
    <property type="nucleotide sequence ID" value="NZ_CM002285.1"/>
</dbReference>
<evidence type="ECO:0000313" key="9">
    <source>
        <dbReference type="EMBL" id="EST27289.1"/>
    </source>
</evidence>
<keyword evidence="5" id="KW-1003">Cell membrane</keyword>
<evidence type="ECO:0000313" key="10">
    <source>
        <dbReference type="Proteomes" id="UP000017984"/>
    </source>
</evidence>
<dbReference type="InterPro" id="IPR010067">
    <property type="entry name" value="ABC_SsuA_sub-bd"/>
</dbReference>
<dbReference type="Proteomes" id="UP000017984">
    <property type="component" value="Chromosome"/>
</dbReference>
<accession>V6KE79</accession>
<comment type="similarity">
    <text evidence="3">Belongs to the bacterial solute-binding protein SsuA/TauA family.</text>
</comment>
<dbReference type="OrthoDB" id="506341at2"/>
<dbReference type="STRING" id="1352936.M878_25150"/>
<protein>
    <recommendedName>
        <fullName evidence="11">Sulfate ABC transporter substrate-binding protein</fullName>
    </recommendedName>
</protein>
<evidence type="ECO:0000256" key="6">
    <source>
        <dbReference type="ARBA" id="ARBA00022519"/>
    </source>
</evidence>
<dbReference type="PROSITE" id="PS51257">
    <property type="entry name" value="PROKAR_LIPOPROTEIN"/>
    <property type="match status" value="1"/>
</dbReference>
<evidence type="ECO:0000256" key="5">
    <source>
        <dbReference type="ARBA" id="ARBA00022475"/>
    </source>
</evidence>
<dbReference type="Gene3D" id="3.40.190.10">
    <property type="entry name" value="Periplasmic binding protein-like II"/>
    <property type="match status" value="2"/>
</dbReference>
<evidence type="ECO:0000256" key="2">
    <source>
        <dbReference type="ARBA" id="ARBA00004533"/>
    </source>
</evidence>
<keyword evidence="6" id="KW-0997">Cell inner membrane</keyword>
<dbReference type="NCBIfam" id="TIGR01728">
    <property type="entry name" value="SsuA_fam"/>
    <property type="match status" value="1"/>
</dbReference>
<dbReference type="GO" id="GO:0005886">
    <property type="term" value="C:plasma membrane"/>
    <property type="evidence" value="ECO:0007669"/>
    <property type="project" value="UniProtKB-SubCell"/>
</dbReference>
<evidence type="ECO:0000256" key="8">
    <source>
        <dbReference type="ARBA" id="ARBA00023136"/>
    </source>
</evidence>
<dbReference type="SUPFAM" id="SSF53850">
    <property type="entry name" value="Periplasmic binding protein-like II"/>
    <property type="match status" value="1"/>
</dbReference>
<evidence type="ECO:0008006" key="11">
    <source>
        <dbReference type="Google" id="ProtNLM"/>
    </source>
</evidence>
<organism evidence="9 10">
    <name type="scientific">Streptomyces roseochromogenus subsp. oscitans DS 12.976</name>
    <dbReference type="NCBI Taxonomy" id="1352936"/>
    <lineage>
        <taxon>Bacteria</taxon>
        <taxon>Bacillati</taxon>
        <taxon>Actinomycetota</taxon>
        <taxon>Actinomycetes</taxon>
        <taxon>Kitasatosporales</taxon>
        <taxon>Streptomycetaceae</taxon>
        <taxon>Streptomyces</taxon>
    </lineage>
</organism>
<dbReference type="HOGENOM" id="CLU_028871_10_0_11"/>
<keyword evidence="10" id="KW-1185">Reference proteome</keyword>
<dbReference type="Pfam" id="PF13379">
    <property type="entry name" value="NMT1_2"/>
    <property type="match status" value="1"/>
</dbReference>
<dbReference type="EMBL" id="AWQX01000214">
    <property type="protein sequence ID" value="EST27289.1"/>
    <property type="molecule type" value="Genomic_DNA"/>
</dbReference>
<dbReference type="CDD" id="cd13553">
    <property type="entry name" value="PBP2_NrtA_CpmA_like"/>
    <property type="match status" value="1"/>
</dbReference>
<proteinExistence type="inferred from homology"/>